<keyword evidence="6 12" id="KW-0285">Flavoprotein</keyword>
<accession>A0A1M4TT68</accession>
<evidence type="ECO:0000256" key="11">
    <source>
        <dbReference type="ARBA" id="ARBA00048996"/>
    </source>
</evidence>
<comment type="function">
    <text evidence="1">Catalyzes the conversion of dihydroorotate to orotate with NAD(+) as electron acceptor.</text>
</comment>
<dbReference type="InterPro" id="IPR024920">
    <property type="entry name" value="Dihydroorotate_DH_1"/>
</dbReference>
<keyword evidence="15" id="KW-1185">Reference proteome</keyword>
<dbReference type="InterPro" id="IPR005720">
    <property type="entry name" value="Dihydroorotate_DH_cat"/>
</dbReference>
<dbReference type="Proteomes" id="UP000184088">
    <property type="component" value="Unassembled WGS sequence"/>
</dbReference>
<feature type="binding site" evidence="12">
    <location>
        <begin position="191"/>
        <end position="192"/>
    </location>
    <ligand>
        <name>substrate</name>
    </ligand>
</feature>
<sequence length="302" mass="32030">MIDMEVEIAGIKMKNPVTTASGTFGHGVEYAKYVDLNRLGAITVKAITLEPREGNPPPRIAETPSGILNSVGLQNPGVDTFIREDLPELIKYQVPIIVNVAGNTIEEYCQVVEKLNDLPIAAFELNISCPNVKHGGMAFGSDPHMIEKVTKKVKNRSKKPLIVKLSPNVTSIVDSAIAACDGGADALSLINTLLGMAIDAESRKPILKNITGGLSGPAIKPIALRMVYEVHKAVNIPIIGMGGIMTGIDAIEFMLAGATAVAVGTANLVNPTAVIDVIDGIYDYMQRHDIKSIKDIVGALSA</sequence>
<dbReference type="FunFam" id="3.20.20.70:FF:000027">
    <property type="entry name" value="Dihydropyrimidine dehydrogenase [NADP(+)]"/>
    <property type="match status" value="1"/>
</dbReference>
<evidence type="ECO:0000256" key="2">
    <source>
        <dbReference type="ARBA" id="ARBA00004496"/>
    </source>
</evidence>
<comment type="catalytic activity">
    <reaction evidence="12">
        <text>(S)-dihydroorotate + A = orotate + AH2</text>
        <dbReference type="Rhea" id="RHEA:18073"/>
        <dbReference type="ChEBI" id="CHEBI:13193"/>
        <dbReference type="ChEBI" id="CHEBI:17499"/>
        <dbReference type="ChEBI" id="CHEBI:30839"/>
        <dbReference type="ChEBI" id="CHEBI:30864"/>
    </reaction>
</comment>
<feature type="binding site" evidence="12">
    <location>
        <begin position="45"/>
        <end position="46"/>
    </location>
    <ligand>
        <name>FMN</name>
        <dbReference type="ChEBI" id="CHEBI:58210"/>
    </ligand>
</feature>
<dbReference type="InterPro" id="IPR012135">
    <property type="entry name" value="Dihydroorotate_DH_1_2"/>
</dbReference>
<comment type="subcellular location">
    <subcellularLocation>
        <location evidence="2 12">Cytoplasm</location>
    </subcellularLocation>
</comment>
<dbReference type="PANTHER" id="PTHR48109:SF1">
    <property type="entry name" value="DIHYDROOROTATE DEHYDROGENASE (FUMARATE)"/>
    <property type="match status" value="1"/>
</dbReference>
<evidence type="ECO:0000256" key="5">
    <source>
        <dbReference type="ARBA" id="ARBA00022490"/>
    </source>
</evidence>
<feature type="binding site" evidence="12">
    <location>
        <position position="216"/>
    </location>
    <ligand>
        <name>FMN</name>
        <dbReference type="ChEBI" id="CHEBI:58210"/>
    </ligand>
</feature>
<dbReference type="GO" id="GO:0044205">
    <property type="term" value="P:'de novo' UMP biosynthetic process"/>
    <property type="evidence" value="ECO:0007669"/>
    <property type="project" value="UniProtKB-UniRule"/>
</dbReference>
<feature type="binding site" evidence="12">
    <location>
        <position position="126"/>
    </location>
    <ligand>
        <name>substrate</name>
    </ligand>
</feature>
<name>A0A1M4TT68_9THEO</name>
<dbReference type="InterPro" id="IPR050074">
    <property type="entry name" value="DHO_dehydrogenase"/>
</dbReference>
<feature type="binding site" evidence="12">
    <location>
        <position position="164"/>
    </location>
    <ligand>
        <name>FMN</name>
        <dbReference type="ChEBI" id="CHEBI:58210"/>
    </ligand>
</feature>
<dbReference type="AlphaFoldDB" id="A0A1M4TT68"/>
<evidence type="ECO:0000259" key="13">
    <source>
        <dbReference type="Pfam" id="PF01180"/>
    </source>
</evidence>
<dbReference type="GO" id="GO:0006207">
    <property type="term" value="P:'de novo' pyrimidine nucleobase biosynthetic process"/>
    <property type="evidence" value="ECO:0007669"/>
    <property type="project" value="InterPro"/>
</dbReference>
<dbReference type="EMBL" id="FQVH01000002">
    <property type="protein sequence ID" value="SHE47699.1"/>
    <property type="molecule type" value="Genomic_DNA"/>
</dbReference>
<dbReference type="HAMAP" id="MF_00224">
    <property type="entry name" value="DHO_dh_type1"/>
    <property type="match status" value="1"/>
</dbReference>
<feature type="binding site" evidence="12">
    <location>
        <position position="99"/>
    </location>
    <ligand>
        <name>FMN</name>
        <dbReference type="ChEBI" id="CHEBI:58210"/>
    </ligand>
</feature>
<dbReference type="GO" id="GO:0005737">
    <property type="term" value="C:cytoplasm"/>
    <property type="evidence" value="ECO:0007669"/>
    <property type="project" value="UniProtKB-SubCell"/>
</dbReference>
<dbReference type="EC" id="1.3.-.-" evidence="12"/>
<feature type="binding site" evidence="12">
    <location>
        <begin position="264"/>
        <end position="265"/>
    </location>
    <ligand>
        <name>FMN</name>
        <dbReference type="ChEBI" id="CHEBI:58210"/>
    </ligand>
</feature>
<feature type="binding site" evidence="12">
    <location>
        <position position="21"/>
    </location>
    <ligand>
        <name>FMN</name>
        <dbReference type="ChEBI" id="CHEBI:58210"/>
    </ligand>
</feature>
<protein>
    <recommendedName>
        <fullName evidence="12">Dihydroorotate dehydrogenase</fullName>
        <shortName evidence="12">DHOD</shortName>
        <shortName evidence="12">DHODase</shortName>
        <shortName evidence="12">DHOdehase</shortName>
        <ecNumber evidence="12">1.3.-.-</ecNumber>
    </recommendedName>
</protein>
<feature type="active site" description="Nucleophile" evidence="12">
    <location>
        <position position="129"/>
    </location>
</feature>
<dbReference type="InterPro" id="IPR049622">
    <property type="entry name" value="Dihydroorotate_DH_I"/>
</dbReference>
<proteinExistence type="inferred from homology"/>
<evidence type="ECO:0000256" key="7">
    <source>
        <dbReference type="ARBA" id="ARBA00022643"/>
    </source>
</evidence>
<evidence type="ECO:0000256" key="3">
    <source>
        <dbReference type="ARBA" id="ARBA00004715"/>
    </source>
</evidence>
<keyword evidence="7 12" id="KW-0288">FMN</keyword>
<feature type="binding site" evidence="12">
    <location>
        <begin position="69"/>
        <end position="73"/>
    </location>
    <ligand>
        <name>substrate</name>
    </ligand>
</feature>
<comment type="pathway">
    <text evidence="3">Pyrimidine metabolism; UMP biosynthesis via de novo pathway; orotate from (S)-dihydroorotate (NAD(+) route): step 1/1.</text>
</comment>
<keyword evidence="5 12" id="KW-0963">Cytoplasm</keyword>
<evidence type="ECO:0000256" key="12">
    <source>
        <dbReference type="HAMAP-Rule" id="MF_00224"/>
    </source>
</evidence>
<feature type="binding site" evidence="12">
    <location>
        <begin position="242"/>
        <end position="243"/>
    </location>
    <ligand>
        <name>FMN</name>
        <dbReference type="ChEBI" id="CHEBI:58210"/>
    </ligand>
</feature>
<feature type="binding site" evidence="12">
    <location>
        <position position="45"/>
    </location>
    <ligand>
        <name>substrate</name>
    </ligand>
</feature>
<dbReference type="GO" id="GO:0004589">
    <property type="term" value="F:dihydroorotate dehydrogenase (NAD+) activity"/>
    <property type="evidence" value="ECO:0007669"/>
    <property type="project" value="UniProtKB-EC"/>
</dbReference>
<evidence type="ECO:0000256" key="10">
    <source>
        <dbReference type="ARBA" id="ARBA00023027"/>
    </source>
</evidence>
<dbReference type="OrthoDB" id="9794954at2"/>
<dbReference type="STRING" id="1121256.SAMN02746089_00295"/>
<evidence type="ECO:0000256" key="9">
    <source>
        <dbReference type="ARBA" id="ARBA00023002"/>
    </source>
</evidence>
<organism evidence="14 15">
    <name type="scientific">Caldanaerobius fijiensis DSM 17918</name>
    <dbReference type="NCBI Taxonomy" id="1121256"/>
    <lineage>
        <taxon>Bacteria</taxon>
        <taxon>Bacillati</taxon>
        <taxon>Bacillota</taxon>
        <taxon>Clostridia</taxon>
        <taxon>Thermoanaerobacterales</taxon>
        <taxon>Thermoanaerobacteraceae</taxon>
        <taxon>Caldanaerobius</taxon>
    </lineage>
</organism>
<dbReference type="PROSITE" id="PS00911">
    <property type="entry name" value="DHODEHASE_1"/>
    <property type="match status" value="1"/>
</dbReference>
<gene>
    <name evidence="12" type="primary">pyrD</name>
    <name evidence="14" type="ORF">SAMN02746089_00295</name>
</gene>
<dbReference type="PROSITE" id="PS00912">
    <property type="entry name" value="DHODEHASE_2"/>
    <property type="match status" value="1"/>
</dbReference>
<dbReference type="PIRSF" id="PIRSF000164">
    <property type="entry name" value="DHO_oxidase"/>
    <property type="match status" value="1"/>
</dbReference>
<comment type="cofactor">
    <cofactor evidence="12">
        <name>FMN</name>
        <dbReference type="ChEBI" id="CHEBI:58210"/>
    </cofactor>
    <text evidence="12">Binds 1 FMN per subunit.</text>
</comment>
<evidence type="ECO:0000256" key="6">
    <source>
        <dbReference type="ARBA" id="ARBA00022630"/>
    </source>
</evidence>
<dbReference type="CDD" id="cd04740">
    <property type="entry name" value="DHOD_1B_like"/>
    <property type="match status" value="1"/>
</dbReference>
<dbReference type="InterPro" id="IPR001295">
    <property type="entry name" value="Dihydroorotate_DH_CS"/>
</dbReference>
<dbReference type="Pfam" id="PF01180">
    <property type="entry name" value="DHO_dh"/>
    <property type="match status" value="1"/>
</dbReference>
<dbReference type="Gene3D" id="3.20.20.70">
    <property type="entry name" value="Aldolase class I"/>
    <property type="match status" value="1"/>
</dbReference>
<evidence type="ECO:0000256" key="4">
    <source>
        <dbReference type="ARBA" id="ARBA00008008"/>
    </source>
</evidence>
<comment type="catalytic activity">
    <reaction evidence="11">
        <text>(S)-dihydroorotate + NAD(+) = orotate + NADH + H(+)</text>
        <dbReference type="Rhea" id="RHEA:13513"/>
        <dbReference type="ChEBI" id="CHEBI:15378"/>
        <dbReference type="ChEBI" id="CHEBI:30839"/>
        <dbReference type="ChEBI" id="CHEBI:30864"/>
        <dbReference type="ChEBI" id="CHEBI:57540"/>
        <dbReference type="ChEBI" id="CHEBI:57945"/>
        <dbReference type="EC" id="1.3.1.14"/>
    </reaction>
</comment>
<dbReference type="InterPro" id="IPR033888">
    <property type="entry name" value="DHOD_1B"/>
</dbReference>
<dbReference type="InterPro" id="IPR013785">
    <property type="entry name" value="Aldolase_TIM"/>
</dbReference>
<dbReference type="PANTHER" id="PTHR48109">
    <property type="entry name" value="DIHYDROOROTATE DEHYDROGENASE (QUINONE), MITOCHONDRIAL-RELATED"/>
    <property type="match status" value="1"/>
</dbReference>
<evidence type="ECO:0000256" key="8">
    <source>
        <dbReference type="ARBA" id="ARBA00022975"/>
    </source>
</evidence>
<evidence type="ECO:0000313" key="15">
    <source>
        <dbReference type="Proteomes" id="UP000184088"/>
    </source>
</evidence>
<feature type="binding site" evidence="12">
    <location>
        <position position="126"/>
    </location>
    <ligand>
        <name>FMN</name>
        <dbReference type="ChEBI" id="CHEBI:58210"/>
    </ligand>
</feature>
<keyword evidence="8 12" id="KW-0665">Pyrimidine biosynthesis</keyword>
<keyword evidence="10" id="KW-0520">NAD</keyword>
<feature type="binding site" evidence="12">
    <location>
        <position position="190"/>
    </location>
    <ligand>
        <name>FMN</name>
        <dbReference type="ChEBI" id="CHEBI:58210"/>
    </ligand>
</feature>
<dbReference type="NCBIfam" id="NF005574">
    <property type="entry name" value="PRK07259.1"/>
    <property type="match status" value="1"/>
</dbReference>
<evidence type="ECO:0000313" key="14">
    <source>
        <dbReference type="EMBL" id="SHE47699.1"/>
    </source>
</evidence>
<dbReference type="NCBIfam" id="TIGR01037">
    <property type="entry name" value="pyrD_sub1_fam"/>
    <property type="match status" value="1"/>
</dbReference>
<reference evidence="14 15" key="1">
    <citation type="submission" date="2016-11" db="EMBL/GenBank/DDBJ databases">
        <authorList>
            <person name="Jaros S."/>
            <person name="Januszkiewicz K."/>
            <person name="Wedrychowicz H."/>
        </authorList>
    </citation>
    <scope>NUCLEOTIDE SEQUENCE [LARGE SCALE GENOMIC DNA]</scope>
    <source>
        <strain evidence="14 15">DSM 17918</strain>
    </source>
</reference>
<keyword evidence="9 12" id="KW-0560">Oxidoreductase</keyword>
<dbReference type="SUPFAM" id="SSF51395">
    <property type="entry name" value="FMN-linked oxidoreductases"/>
    <property type="match status" value="1"/>
</dbReference>
<dbReference type="UniPathway" id="UPA00070"/>
<feature type="domain" description="Dihydroorotate dehydrogenase catalytic" evidence="13">
    <location>
        <begin position="5"/>
        <end position="285"/>
    </location>
</feature>
<comment type="similarity">
    <text evidence="4 12">Belongs to the dihydroorotate dehydrogenase family. Type 1 subfamily.</text>
</comment>
<dbReference type="RefSeq" id="WP_073341322.1">
    <property type="nucleotide sequence ID" value="NZ_FQVH01000002.1"/>
</dbReference>
<evidence type="ECO:0000256" key="1">
    <source>
        <dbReference type="ARBA" id="ARBA00003616"/>
    </source>
</evidence>